<accession>I2GZK5</accession>
<proteinExistence type="predicted"/>
<sequence length="1031" mass="118140">MLFKELNVALINDHSIEFDNIKNCLIQNGVNHLAELDIYELKDIISKYKDSKDCDKIYDWLNSKFDNTIPDFIILNKQSFDQDIFNILTINLLLPIVDFDFLNHSIRDNKVLKLYNYTFANHYIFARQQHLKSKSATPDISSPNLHFYVSNSCFTSIEYLFIKHLIISLGGSLTDILSNSITHLISNKSDDPAIIAIKNHPSKETKFNNINFVFPTWLYHCWKVGSIQNVDNYVIPDNSTDCSTLYEDSWDFINKKISFSNTHISPNLLTNKTFIVSMNLKLSKNLLILINDFIISQNGKIKRYLDENDFSSFKIANCYIGANLISNEYNSLLSNKKLSLGNLIWLLNIWQSQKFIDPSTSIWYTPFQSKLLNGQTTISFTNFYGVQRYYLQLLIYLLGANSSVNLTKKFTNFLIVKKPIGKKFESAKLWNSKGQDIKILNHRWLHDCYIQNKNLKLIPKYLIFPKDNEESIFDSFGYINNHTDMKIDDVFSLSTTQDGGIDSTSTLEGIFQIPQQNINELPSIKNVSNTNPHHSIKYPSQSSIDPFKTPVSLLAPSRPSTVNYSNLTEKLNEACVLSETEINDVNDKETNSSLEETLPPRDSEFQLNNGIPHADDVTILDDDLSIPKKTIYTTKKKKPNLTDKTHKEESVELVAKAPKDLPNNSKKNQIEYISEISSNEIIKSVKCSSPFKNEINDDNDSNNSTTLFSSPSHGSRAAKSKANKRMHTDIESLNQYQKSNKRKKTVEEFEDLENNKKLDKLAKEKLSNILNQKGSKDSNIDIDLLFSKKSPKSCLPYNIEAVCTGCPELNNELELHILKRLGIKIHDDITSDNIDKLNTIFAPKKMRTAKFLKSFSFKPLKYLLTPSFLIDLLAIINGKKSGSIKLPFEKYQIRDFEDDINEQRILNKTNLPTKIFERGNVTNVNLINDIPGGIEVIRSILTSHGMRDIKIIPKTFNKEDFIQNIPSKKDQKDDQSFDCIFIVSKGSQVKKFKKVMNNDMKILAVKWDWCVNSIFNLDVTWDSKDGIVYQS</sequence>
<dbReference type="RefSeq" id="XP_004179076.1">
    <property type="nucleotide sequence ID" value="XM_004179028.1"/>
</dbReference>
<dbReference type="GO" id="GO:0006302">
    <property type="term" value="P:double-strand break repair"/>
    <property type="evidence" value="ECO:0007669"/>
    <property type="project" value="TreeGrafter"/>
</dbReference>
<name>I2GZK5_HENB6</name>
<dbReference type="InParanoid" id="I2GZK5"/>
<evidence type="ECO:0000313" key="4">
    <source>
        <dbReference type="Proteomes" id="UP000002866"/>
    </source>
</evidence>
<dbReference type="PANTHER" id="PTHR47667">
    <property type="entry name" value="REGULATOR OF TY1 TRANSPOSITION PROTEIN 107"/>
    <property type="match status" value="1"/>
</dbReference>
<dbReference type="Pfam" id="PF12738">
    <property type="entry name" value="PTCB-BRCT"/>
    <property type="match status" value="1"/>
</dbReference>
<dbReference type="InterPro" id="IPR031906">
    <property type="entry name" value="RTT107_BRCT_6"/>
</dbReference>
<gene>
    <name evidence="3" type="primary">TBLA0B07390</name>
    <name evidence="3" type="ORF">TBLA_0B07390</name>
</gene>
<evidence type="ECO:0000259" key="2">
    <source>
        <dbReference type="PROSITE" id="PS50172"/>
    </source>
</evidence>
<dbReference type="OMA" id="QRFYIQR"/>
<dbReference type="EMBL" id="HE806317">
    <property type="protein sequence ID" value="CCH59557.1"/>
    <property type="molecule type" value="Genomic_DNA"/>
</dbReference>
<dbReference type="STRING" id="1071380.I2GZK5"/>
<dbReference type="SMART" id="SM00292">
    <property type="entry name" value="BRCT"/>
    <property type="match status" value="3"/>
</dbReference>
<dbReference type="CDD" id="cd00027">
    <property type="entry name" value="BRCT"/>
    <property type="match status" value="1"/>
</dbReference>
<dbReference type="Pfam" id="PF16589">
    <property type="entry name" value="BRCT_2"/>
    <property type="match status" value="1"/>
</dbReference>
<dbReference type="Pfam" id="PF16771">
    <property type="entry name" value="RTT107_BRCT_6"/>
    <property type="match status" value="1"/>
</dbReference>
<organism evidence="3 4">
    <name type="scientific">Henningerozyma blattae (strain ATCC 34711 / CBS 6284 / DSM 70876 / NBRC 10599 / NRRL Y-10934 / UCD 77-7)</name>
    <name type="common">Yeast</name>
    <name type="synonym">Tetrapisispora blattae</name>
    <dbReference type="NCBI Taxonomy" id="1071380"/>
    <lineage>
        <taxon>Eukaryota</taxon>
        <taxon>Fungi</taxon>
        <taxon>Dikarya</taxon>
        <taxon>Ascomycota</taxon>
        <taxon>Saccharomycotina</taxon>
        <taxon>Saccharomycetes</taxon>
        <taxon>Saccharomycetales</taxon>
        <taxon>Saccharomycetaceae</taxon>
        <taxon>Henningerozyma</taxon>
    </lineage>
</organism>
<dbReference type="GO" id="GO:1990683">
    <property type="term" value="P:DNA double-strand break attachment to nuclear envelope"/>
    <property type="evidence" value="ECO:0007669"/>
    <property type="project" value="TreeGrafter"/>
</dbReference>
<dbReference type="eggNOG" id="KOG2043">
    <property type="taxonomic scope" value="Eukaryota"/>
</dbReference>
<dbReference type="PROSITE" id="PS50172">
    <property type="entry name" value="BRCT"/>
    <property type="match status" value="2"/>
</dbReference>
<dbReference type="OrthoDB" id="342264at2759"/>
<dbReference type="KEGG" id="tbl:TBLA_0B07390"/>
<feature type="region of interest" description="Disordered" evidence="1">
    <location>
        <begin position="693"/>
        <end position="729"/>
    </location>
</feature>
<feature type="domain" description="BRCT" evidence="2">
    <location>
        <begin position="367"/>
        <end position="462"/>
    </location>
</feature>
<dbReference type="GO" id="GO:0005634">
    <property type="term" value="C:nucleus"/>
    <property type="evidence" value="ECO:0007669"/>
    <property type="project" value="TreeGrafter"/>
</dbReference>
<dbReference type="PANTHER" id="PTHR47667:SF1">
    <property type="entry name" value="REGULATOR OF TY1 TRANSPOSITION PROTEIN 107"/>
    <property type="match status" value="1"/>
</dbReference>
<dbReference type="FunCoup" id="I2GZK5">
    <property type="interactions" value="89"/>
</dbReference>
<dbReference type="Proteomes" id="UP000002866">
    <property type="component" value="Chromosome 2"/>
</dbReference>
<reference evidence="3 4" key="1">
    <citation type="journal article" date="2011" name="Proc. Natl. Acad. Sci. U.S.A.">
        <title>Evolutionary erosion of yeast sex chromosomes by mating-type switching accidents.</title>
        <authorList>
            <person name="Gordon J.L."/>
            <person name="Armisen D."/>
            <person name="Proux-Wera E."/>
            <person name="Oheigeartaigh S.S."/>
            <person name="Byrne K.P."/>
            <person name="Wolfe K.H."/>
        </authorList>
    </citation>
    <scope>NUCLEOTIDE SEQUENCE [LARGE SCALE GENOMIC DNA]</scope>
    <source>
        <strain evidence="4">ATCC 34711 / CBS 6284 / DSM 70876 / NBRC 10599 / NRRL Y-10934 / UCD 77-7</strain>
    </source>
</reference>
<feature type="region of interest" description="Disordered" evidence="1">
    <location>
        <begin position="588"/>
        <end position="608"/>
    </location>
</feature>
<dbReference type="InterPro" id="IPR036420">
    <property type="entry name" value="BRCT_dom_sf"/>
</dbReference>
<dbReference type="AlphaFoldDB" id="I2GZK5"/>
<dbReference type="GO" id="GO:0035361">
    <property type="term" value="C:Cul8-RING ubiquitin ligase complex"/>
    <property type="evidence" value="ECO:0007669"/>
    <property type="project" value="TreeGrafter"/>
</dbReference>
<dbReference type="GeneID" id="14493787"/>
<dbReference type="Pfam" id="PF16770">
    <property type="entry name" value="RTT107_BRCT_5"/>
    <property type="match status" value="1"/>
</dbReference>
<dbReference type="SUPFAM" id="SSF52113">
    <property type="entry name" value="BRCT domain"/>
    <property type="match status" value="2"/>
</dbReference>
<evidence type="ECO:0000256" key="1">
    <source>
        <dbReference type="SAM" id="MobiDB-lite"/>
    </source>
</evidence>
<keyword evidence="4" id="KW-1185">Reference proteome</keyword>
<evidence type="ECO:0000313" key="3">
    <source>
        <dbReference type="EMBL" id="CCH59557.1"/>
    </source>
</evidence>
<feature type="compositionally biased region" description="Basic residues" evidence="1">
    <location>
        <begin position="716"/>
        <end position="725"/>
    </location>
</feature>
<dbReference type="HOGENOM" id="CLU_002149_0_0_1"/>
<dbReference type="InterPro" id="IPR001357">
    <property type="entry name" value="BRCT_dom"/>
</dbReference>
<dbReference type="Gene3D" id="3.40.50.10190">
    <property type="entry name" value="BRCT domain"/>
    <property type="match status" value="4"/>
</dbReference>
<feature type="domain" description="BRCT" evidence="2">
    <location>
        <begin position="144"/>
        <end position="235"/>
    </location>
</feature>
<dbReference type="InterPro" id="IPR053036">
    <property type="entry name" value="CellCycle_DNARepair_Reg"/>
</dbReference>
<protein>
    <recommendedName>
        <fullName evidence="2">BRCT domain-containing protein</fullName>
    </recommendedName>
</protein>